<name>A0A401RSL9_CHIPU</name>
<accession>A0A401RSL9</accession>
<dbReference type="AlphaFoldDB" id="A0A401RSL9"/>
<proteinExistence type="predicted"/>
<organism evidence="1 2">
    <name type="scientific">Chiloscyllium punctatum</name>
    <name type="common">Brownbanded bambooshark</name>
    <name type="synonym">Hemiscyllium punctatum</name>
    <dbReference type="NCBI Taxonomy" id="137246"/>
    <lineage>
        <taxon>Eukaryota</taxon>
        <taxon>Metazoa</taxon>
        <taxon>Chordata</taxon>
        <taxon>Craniata</taxon>
        <taxon>Vertebrata</taxon>
        <taxon>Chondrichthyes</taxon>
        <taxon>Elasmobranchii</taxon>
        <taxon>Galeomorphii</taxon>
        <taxon>Galeoidea</taxon>
        <taxon>Orectolobiformes</taxon>
        <taxon>Hemiscylliidae</taxon>
        <taxon>Chiloscyllium</taxon>
    </lineage>
</organism>
<gene>
    <name evidence="1" type="ORF">chiPu_0019610</name>
</gene>
<dbReference type="EMBL" id="BEZZ01002078">
    <property type="protein sequence ID" value="GCC21143.1"/>
    <property type="molecule type" value="Genomic_DNA"/>
</dbReference>
<evidence type="ECO:0000313" key="2">
    <source>
        <dbReference type="Proteomes" id="UP000287033"/>
    </source>
</evidence>
<reference evidence="1 2" key="1">
    <citation type="journal article" date="2018" name="Nat. Ecol. Evol.">
        <title>Shark genomes provide insights into elasmobranch evolution and the origin of vertebrates.</title>
        <authorList>
            <person name="Hara Y"/>
            <person name="Yamaguchi K"/>
            <person name="Onimaru K"/>
            <person name="Kadota M"/>
            <person name="Koyanagi M"/>
            <person name="Keeley SD"/>
            <person name="Tatsumi K"/>
            <person name="Tanaka K"/>
            <person name="Motone F"/>
            <person name="Kageyama Y"/>
            <person name="Nozu R"/>
            <person name="Adachi N"/>
            <person name="Nishimura O"/>
            <person name="Nakagawa R"/>
            <person name="Tanegashima C"/>
            <person name="Kiyatake I"/>
            <person name="Matsumoto R"/>
            <person name="Murakumo K"/>
            <person name="Nishida K"/>
            <person name="Terakita A"/>
            <person name="Kuratani S"/>
            <person name="Sato K"/>
            <person name="Hyodo S Kuraku.S."/>
        </authorList>
    </citation>
    <scope>NUCLEOTIDE SEQUENCE [LARGE SCALE GENOMIC DNA]</scope>
</reference>
<comment type="caution">
    <text evidence="1">The sequence shown here is derived from an EMBL/GenBank/DDBJ whole genome shotgun (WGS) entry which is preliminary data.</text>
</comment>
<sequence length="129" mass="14462">MSALIRIMCKCFTEDKILVNFWFSPYVPKWGPLQGRDDLTIPRVTETVIETWAVGGVENDTAHWLVIVLGCVIQQSLEKLSRGAVPVDLDAVQQFTFWATTDTVREDSEVISTQGVQENVHIGGHKNMS</sequence>
<dbReference type="Proteomes" id="UP000287033">
    <property type="component" value="Unassembled WGS sequence"/>
</dbReference>
<keyword evidence="2" id="KW-1185">Reference proteome</keyword>
<protein>
    <submittedName>
        <fullName evidence="1">Uncharacterized protein</fullName>
    </submittedName>
</protein>
<evidence type="ECO:0000313" key="1">
    <source>
        <dbReference type="EMBL" id="GCC21143.1"/>
    </source>
</evidence>